<accession>R7SMS2</accession>
<proteinExistence type="predicted"/>
<dbReference type="KEGG" id="dsq:DICSQDRAFT_183223"/>
<evidence type="ECO:0008006" key="3">
    <source>
        <dbReference type="Google" id="ProtNLM"/>
    </source>
</evidence>
<sequence length="227" mass="26343">MTQPATPQLPIEVWQLVMDTVRRATNYETFYSDHVNYRSWALVSRAWGTCAQTVLFHTTELLDKERLHRFIALLDDAPHLAPYVKTLRLYSRHMHIIDNVFGLLPLIPKDRLPKLTSILLTRITEQDTWHPQLYLSYVTFQTFSDLTRVLDAFANLRVLSCLDVRWCELGALPECLAGTEVFLPKLEDLTILYMGLHEVERLLSALGRSSSLKELYVDCPHYHPFTI</sequence>
<reference evidence="1 2" key="1">
    <citation type="journal article" date="2012" name="Science">
        <title>The Paleozoic origin of enzymatic lignin decomposition reconstructed from 31 fungal genomes.</title>
        <authorList>
            <person name="Floudas D."/>
            <person name="Binder M."/>
            <person name="Riley R."/>
            <person name="Barry K."/>
            <person name="Blanchette R.A."/>
            <person name="Henrissat B."/>
            <person name="Martinez A.T."/>
            <person name="Otillar R."/>
            <person name="Spatafora J.W."/>
            <person name="Yadav J.S."/>
            <person name="Aerts A."/>
            <person name="Benoit I."/>
            <person name="Boyd A."/>
            <person name="Carlson A."/>
            <person name="Copeland A."/>
            <person name="Coutinho P.M."/>
            <person name="de Vries R.P."/>
            <person name="Ferreira P."/>
            <person name="Findley K."/>
            <person name="Foster B."/>
            <person name="Gaskell J."/>
            <person name="Glotzer D."/>
            <person name="Gorecki P."/>
            <person name="Heitman J."/>
            <person name="Hesse C."/>
            <person name="Hori C."/>
            <person name="Igarashi K."/>
            <person name="Jurgens J.A."/>
            <person name="Kallen N."/>
            <person name="Kersten P."/>
            <person name="Kohler A."/>
            <person name="Kuees U."/>
            <person name="Kumar T.K.A."/>
            <person name="Kuo A."/>
            <person name="LaButti K."/>
            <person name="Larrondo L.F."/>
            <person name="Lindquist E."/>
            <person name="Ling A."/>
            <person name="Lombard V."/>
            <person name="Lucas S."/>
            <person name="Lundell T."/>
            <person name="Martin R."/>
            <person name="McLaughlin D.J."/>
            <person name="Morgenstern I."/>
            <person name="Morin E."/>
            <person name="Murat C."/>
            <person name="Nagy L.G."/>
            <person name="Nolan M."/>
            <person name="Ohm R.A."/>
            <person name="Patyshakuliyeva A."/>
            <person name="Rokas A."/>
            <person name="Ruiz-Duenas F.J."/>
            <person name="Sabat G."/>
            <person name="Salamov A."/>
            <person name="Samejima M."/>
            <person name="Schmutz J."/>
            <person name="Slot J.C."/>
            <person name="St John F."/>
            <person name="Stenlid J."/>
            <person name="Sun H."/>
            <person name="Sun S."/>
            <person name="Syed K."/>
            <person name="Tsang A."/>
            <person name="Wiebenga A."/>
            <person name="Young D."/>
            <person name="Pisabarro A."/>
            <person name="Eastwood D.C."/>
            <person name="Martin F."/>
            <person name="Cullen D."/>
            <person name="Grigoriev I.V."/>
            <person name="Hibbett D.S."/>
        </authorList>
    </citation>
    <scope>NUCLEOTIDE SEQUENCE [LARGE SCALE GENOMIC DNA]</scope>
    <source>
        <strain evidence="1 2">LYAD-421 SS1</strain>
    </source>
</reference>
<protein>
    <recommendedName>
        <fullName evidence="3">F-box domain-containing protein</fullName>
    </recommendedName>
</protein>
<dbReference type="InterPro" id="IPR032675">
    <property type="entry name" value="LRR_dom_sf"/>
</dbReference>
<dbReference type="HOGENOM" id="CLU_1326342_0_0_1"/>
<dbReference type="EMBL" id="JH719451">
    <property type="protein sequence ID" value="EJF57436.1"/>
    <property type="molecule type" value="Genomic_DNA"/>
</dbReference>
<gene>
    <name evidence="1" type="ORF">DICSQDRAFT_183223</name>
</gene>
<evidence type="ECO:0000313" key="2">
    <source>
        <dbReference type="Proteomes" id="UP000053319"/>
    </source>
</evidence>
<evidence type="ECO:0000313" key="1">
    <source>
        <dbReference type="EMBL" id="EJF57436.1"/>
    </source>
</evidence>
<organism evidence="1 2">
    <name type="scientific">Dichomitus squalens (strain LYAD-421)</name>
    <name type="common">Western red white-rot fungus</name>
    <dbReference type="NCBI Taxonomy" id="732165"/>
    <lineage>
        <taxon>Eukaryota</taxon>
        <taxon>Fungi</taxon>
        <taxon>Dikarya</taxon>
        <taxon>Basidiomycota</taxon>
        <taxon>Agaricomycotina</taxon>
        <taxon>Agaricomycetes</taxon>
        <taxon>Polyporales</taxon>
        <taxon>Polyporaceae</taxon>
        <taxon>Dichomitus</taxon>
    </lineage>
</organism>
<name>R7SMS2_DICSQ</name>
<dbReference type="SUPFAM" id="SSF52047">
    <property type="entry name" value="RNI-like"/>
    <property type="match status" value="1"/>
</dbReference>
<dbReference type="GeneID" id="18841303"/>
<dbReference type="Gene3D" id="3.80.10.10">
    <property type="entry name" value="Ribonuclease Inhibitor"/>
    <property type="match status" value="1"/>
</dbReference>
<dbReference type="AlphaFoldDB" id="R7SMS2"/>
<dbReference type="Proteomes" id="UP000053319">
    <property type="component" value="Unassembled WGS sequence"/>
</dbReference>
<dbReference type="RefSeq" id="XP_007369845.1">
    <property type="nucleotide sequence ID" value="XM_007369783.1"/>
</dbReference>